<dbReference type="EMBL" id="FXSZ01000003">
    <property type="protein sequence ID" value="SMO55942.1"/>
    <property type="molecule type" value="Genomic_DNA"/>
</dbReference>
<name>A0A521C8X1_9SPHI</name>
<accession>A0A521C8X1</accession>
<proteinExistence type="predicted"/>
<dbReference type="AlphaFoldDB" id="A0A521C8X1"/>
<sequence>MKEELEINADDLAMIMGKKYDQINEIIDSCFCAHCTDRRTSIVNYKLYLNRLDDVILKGRCAKCNTPVNRYIETGENNEMACVAQHIRMIIKKYRKIKA</sequence>
<organism evidence="1 2">
    <name type="scientific">Solitalea koreensis</name>
    <dbReference type="NCBI Taxonomy" id="543615"/>
    <lineage>
        <taxon>Bacteria</taxon>
        <taxon>Pseudomonadati</taxon>
        <taxon>Bacteroidota</taxon>
        <taxon>Sphingobacteriia</taxon>
        <taxon>Sphingobacteriales</taxon>
        <taxon>Sphingobacteriaceae</taxon>
        <taxon>Solitalea</taxon>
    </lineage>
</organism>
<dbReference type="OrthoDB" id="1121084at2"/>
<keyword evidence="2" id="KW-1185">Reference proteome</keyword>
<reference evidence="1 2" key="1">
    <citation type="submission" date="2017-05" db="EMBL/GenBank/DDBJ databases">
        <authorList>
            <person name="Varghese N."/>
            <person name="Submissions S."/>
        </authorList>
    </citation>
    <scope>NUCLEOTIDE SEQUENCE [LARGE SCALE GENOMIC DNA]</scope>
    <source>
        <strain evidence="1 2">DSM 21342</strain>
    </source>
</reference>
<evidence type="ECO:0000313" key="2">
    <source>
        <dbReference type="Proteomes" id="UP000315971"/>
    </source>
</evidence>
<evidence type="ECO:0000313" key="1">
    <source>
        <dbReference type="EMBL" id="SMO55942.1"/>
    </source>
</evidence>
<dbReference type="Proteomes" id="UP000315971">
    <property type="component" value="Unassembled WGS sequence"/>
</dbReference>
<protein>
    <submittedName>
        <fullName evidence="1">Uncharacterized protein</fullName>
    </submittedName>
</protein>
<gene>
    <name evidence="1" type="ORF">SAMN06265350_103303</name>
</gene>
<dbReference type="RefSeq" id="WP_142602725.1">
    <property type="nucleotide sequence ID" value="NZ_FXSZ01000003.1"/>
</dbReference>